<dbReference type="SMART" id="SM00448">
    <property type="entry name" value="REC"/>
    <property type="match status" value="1"/>
</dbReference>
<dbReference type="EMBL" id="CP011125">
    <property type="protein sequence ID" value="AKF07735.1"/>
    <property type="molecule type" value="Genomic_DNA"/>
</dbReference>
<dbReference type="PRINTS" id="PR00038">
    <property type="entry name" value="HTHLUXR"/>
</dbReference>
<dbReference type="SUPFAM" id="SSF52172">
    <property type="entry name" value="CheY-like"/>
    <property type="match status" value="1"/>
</dbReference>
<dbReference type="PANTHER" id="PTHR43214">
    <property type="entry name" value="TWO-COMPONENT RESPONSE REGULATOR"/>
    <property type="match status" value="1"/>
</dbReference>
<dbReference type="InterPro" id="IPR000792">
    <property type="entry name" value="Tscrpt_reg_LuxR_C"/>
</dbReference>
<evidence type="ECO:0000256" key="1">
    <source>
        <dbReference type="ARBA" id="ARBA00022553"/>
    </source>
</evidence>
<dbReference type="InterPro" id="IPR039420">
    <property type="entry name" value="WalR-like"/>
</dbReference>
<dbReference type="PANTHER" id="PTHR43214:SF44">
    <property type="entry name" value="TWO-COMPONENT RESPONSE REGULATOR"/>
    <property type="match status" value="1"/>
</dbReference>
<feature type="modified residue" description="4-aspartylphosphate" evidence="3">
    <location>
        <position position="59"/>
    </location>
</feature>
<keyword evidence="2" id="KW-0238">DNA-binding</keyword>
<dbReference type="RefSeq" id="WP_053234959.1">
    <property type="nucleotide sequence ID" value="NZ_CP011125.1"/>
</dbReference>
<feature type="domain" description="Response regulatory" evidence="5">
    <location>
        <begin position="8"/>
        <end position="123"/>
    </location>
</feature>
<evidence type="ECO:0000313" key="7">
    <source>
        <dbReference type="Proteomes" id="UP000034883"/>
    </source>
</evidence>
<dbReference type="InterPro" id="IPR011006">
    <property type="entry name" value="CheY-like_superfamily"/>
</dbReference>
<dbReference type="Proteomes" id="UP000034883">
    <property type="component" value="Chromosome"/>
</dbReference>
<dbReference type="CDD" id="cd17535">
    <property type="entry name" value="REC_NarL-like"/>
    <property type="match status" value="1"/>
</dbReference>
<dbReference type="PROSITE" id="PS50043">
    <property type="entry name" value="HTH_LUXR_2"/>
    <property type="match status" value="1"/>
</dbReference>
<keyword evidence="7" id="KW-1185">Reference proteome</keyword>
<evidence type="ECO:0000256" key="3">
    <source>
        <dbReference type="PROSITE-ProRule" id="PRU00169"/>
    </source>
</evidence>
<dbReference type="SMART" id="SM00421">
    <property type="entry name" value="HTH_LUXR"/>
    <property type="match status" value="1"/>
</dbReference>
<evidence type="ECO:0000259" key="5">
    <source>
        <dbReference type="PROSITE" id="PS50110"/>
    </source>
</evidence>
<dbReference type="GO" id="GO:0000160">
    <property type="term" value="P:phosphorelay signal transduction system"/>
    <property type="evidence" value="ECO:0007669"/>
    <property type="project" value="InterPro"/>
</dbReference>
<evidence type="ECO:0000313" key="6">
    <source>
        <dbReference type="EMBL" id="AKF07735.1"/>
    </source>
</evidence>
<dbReference type="STRING" id="927083.DB32_004884"/>
<keyword evidence="1 3" id="KW-0597">Phosphoprotein</keyword>
<dbReference type="AlphaFoldDB" id="A0A0F6YJ85"/>
<dbReference type="OrthoDB" id="9780312at2"/>
<dbReference type="Gene3D" id="3.40.50.2300">
    <property type="match status" value="1"/>
</dbReference>
<accession>A0A0F6YJ85</accession>
<dbReference type="InterPro" id="IPR058245">
    <property type="entry name" value="NreC/VraR/RcsB-like_REC"/>
</dbReference>
<dbReference type="PROSITE" id="PS50110">
    <property type="entry name" value="RESPONSE_REGULATORY"/>
    <property type="match status" value="1"/>
</dbReference>
<evidence type="ECO:0000256" key="2">
    <source>
        <dbReference type="ARBA" id="ARBA00023125"/>
    </source>
</evidence>
<dbReference type="SUPFAM" id="SSF46894">
    <property type="entry name" value="C-terminal effector domain of the bipartite response regulators"/>
    <property type="match status" value="1"/>
</dbReference>
<sequence length="215" mass="23460">MPGRATTKLLIVDDQTIFRDMLVEWLAARDGIEIVGAFSTTNEASQTLATRDVDVLLLDVGLPGESGLAFLRRLAPGRPKRVVLVTAHEEPWVLEQAVSSRAHAIVMKGAPLSDLATAIDRVVAGETFYCRRTAELLRRHAARREPAAELTSREREILALVARGATSREIADALGIREKTVQNHRANLMQKLDIHDVASLTRFALAHGLVTATGS</sequence>
<dbReference type="GO" id="GO:0003677">
    <property type="term" value="F:DNA binding"/>
    <property type="evidence" value="ECO:0007669"/>
    <property type="project" value="UniProtKB-KW"/>
</dbReference>
<proteinExistence type="predicted"/>
<reference evidence="6 7" key="1">
    <citation type="submission" date="2015-03" db="EMBL/GenBank/DDBJ databases">
        <title>Genome assembly of Sandaracinus amylolyticus DSM 53668.</title>
        <authorList>
            <person name="Sharma G."/>
            <person name="Subramanian S."/>
        </authorList>
    </citation>
    <scope>NUCLEOTIDE SEQUENCE [LARGE SCALE GENOMIC DNA]</scope>
    <source>
        <strain evidence="6 7">DSM 53668</strain>
    </source>
</reference>
<protein>
    <submittedName>
        <fullName evidence="6">Two component transcriptional regulator, LuxR family</fullName>
    </submittedName>
</protein>
<name>A0A0F6YJ85_9BACT</name>
<gene>
    <name evidence="6" type="ORF">DB32_004884</name>
</gene>
<dbReference type="KEGG" id="samy:DB32_004884"/>
<dbReference type="Pfam" id="PF00072">
    <property type="entry name" value="Response_reg"/>
    <property type="match status" value="1"/>
</dbReference>
<dbReference type="InterPro" id="IPR016032">
    <property type="entry name" value="Sig_transdc_resp-reg_C-effctor"/>
</dbReference>
<feature type="domain" description="HTH luxR-type" evidence="4">
    <location>
        <begin position="143"/>
        <end position="208"/>
    </location>
</feature>
<dbReference type="GO" id="GO:0006355">
    <property type="term" value="P:regulation of DNA-templated transcription"/>
    <property type="evidence" value="ECO:0007669"/>
    <property type="project" value="InterPro"/>
</dbReference>
<dbReference type="PROSITE" id="PS00622">
    <property type="entry name" value="HTH_LUXR_1"/>
    <property type="match status" value="1"/>
</dbReference>
<dbReference type="CDD" id="cd06170">
    <property type="entry name" value="LuxR_C_like"/>
    <property type="match status" value="1"/>
</dbReference>
<dbReference type="InterPro" id="IPR001789">
    <property type="entry name" value="Sig_transdc_resp-reg_receiver"/>
</dbReference>
<evidence type="ECO:0000259" key="4">
    <source>
        <dbReference type="PROSITE" id="PS50043"/>
    </source>
</evidence>
<organism evidence="6 7">
    <name type="scientific">Sandaracinus amylolyticus</name>
    <dbReference type="NCBI Taxonomy" id="927083"/>
    <lineage>
        <taxon>Bacteria</taxon>
        <taxon>Pseudomonadati</taxon>
        <taxon>Myxococcota</taxon>
        <taxon>Polyangia</taxon>
        <taxon>Polyangiales</taxon>
        <taxon>Sandaracinaceae</taxon>
        <taxon>Sandaracinus</taxon>
    </lineage>
</organism>
<dbReference type="Pfam" id="PF00196">
    <property type="entry name" value="GerE"/>
    <property type="match status" value="1"/>
</dbReference>